<accession>A0A9J6ZS46</accession>
<keyword evidence="3" id="KW-1185">Reference proteome</keyword>
<evidence type="ECO:0000313" key="2">
    <source>
        <dbReference type="EMBL" id="URW80395.1"/>
    </source>
</evidence>
<sequence length="119" mass="13180">MKNPLAAIPVSPIPQRYNLKAIHNNCTLVCFGVLVSPIPQRYNLKAIHNAQILEENIFVGVTNTSKIQSESNSQPCIRSQLMSKGVTNTSKIQSESNSQPVASVRTSTERCHQYLKDTI</sequence>
<feature type="region of interest" description="Disordered" evidence="1">
    <location>
        <begin position="85"/>
        <end position="105"/>
    </location>
</feature>
<dbReference type="AlphaFoldDB" id="A0A9J6ZS46"/>
<reference evidence="2" key="1">
    <citation type="submission" date="2022-05" db="EMBL/GenBank/DDBJ databases">
        <authorList>
            <person name="Sun X."/>
        </authorList>
    </citation>
    <scope>NUCLEOTIDE SEQUENCE</scope>
    <source>
        <strain evidence="2">Ai-910</strain>
    </source>
</reference>
<evidence type="ECO:0000313" key="3">
    <source>
        <dbReference type="Proteomes" id="UP001056426"/>
    </source>
</evidence>
<name>A0A9J6ZS46_9BACT</name>
<gene>
    <name evidence="2" type="ORF">M9189_03375</name>
</gene>
<evidence type="ECO:0000256" key="1">
    <source>
        <dbReference type="SAM" id="MobiDB-lite"/>
    </source>
</evidence>
<dbReference type="EMBL" id="CP098400">
    <property type="protein sequence ID" value="URW80395.1"/>
    <property type="molecule type" value="Genomic_DNA"/>
</dbReference>
<dbReference type="KEGG" id="alkq:M9189_03375"/>
<proteinExistence type="predicted"/>
<protein>
    <submittedName>
        <fullName evidence="2">Uncharacterized protein</fullName>
    </submittedName>
</protein>
<reference evidence="2" key="2">
    <citation type="submission" date="2022-06" db="EMBL/GenBank/DDBJ databases">
        <title>Xiashengella guii gen. nov. sp. nov., a bacterium isolated form anaerobic digestion tank.</title>
        <authorList>
            <person name="Huang H."/>
        </authorList>
    </citation>
    <scope>NUCLEOTIDE SEQUENCE</scope>
    <source>
        <strain evidence="2">Ai-910</strain>
    </source>
</reference>
<dbReference type="Proteomes" id="UP001056426">
    <property type="component" value="Chromosome"/>
</dbReference>
<organism evidence="2 3">
    <name type="scientific">Xiashengella succiniciproducens</name>
    <dbReference type="NCBI Taxonomy" id="2949635"/>
    <lineage>
        <taxon>Bacteria</taxon>
        <taxon>Pseudomonadati</taxon>
        <taxon>Bacteroidota</taxon>
        <taxon>Bacteroidia</taxon>
        <taxon>Marinilabiliales</taxon>
        <taxon>Marinilabiliaceae</taxon>
        <taxon>Xiashengella</taxon>
    </lineage>
</organism>